<comment type="caution">
    <text evidence="4">The sequence shown here is derived from an EMBL/GenBank/DDBJ whole genome shotgun (WGS) entry which is preliminary data.</text>
</comment>
<reference evidence="4 5" key="1">
    <citation type="submission" date="2018-11" db="EMBL/GenBank/DDBJ databases">
        <title>Genome sequence of strain 7197.</title>
        <authorList>
            <person name="Gao J."/>
            <person name="Sun J."/>
        </authorList>
    </citation>
    <scope>NUCLEOTIDE SEQUENCE [LARGE SCALE GENOMIC DNA]</scope>
    <source>
        <strain evidence="4 5">7197</strain>
    </source>
</reference>
<evidence type="ECO:0000313" key="5">
    <source>
        <dbReference type="Proteomes" id="UP000282529"/>
    </source>
</evidence>
<keyword evidence="5" id="KW-1185">Reference proteome</keyword>
<dbReference type="Gene3D" id="1.10.10.10">
    <property type="entry name" value="Winged helix-like DNA-binding domain superfamily/Winged helix DNA-binding domain"/>
    <property type="match status" value="1"/>
</dbReference>
<dbReference type="InterPro" id="IPR026881">
    <property type="entry name" value="WYL_dom"/>
</dbReference>
<dbReference type="OrthoDB" id="9815009at2"/>
<feature type="domain" description="WYL" evidence="2">
    <location>
        <begin position="144"/>
        <end position="210"/>
    </location>
</feature>
<dbReference type="Pfam" id="PF25583">
    <property type="entry name" value="WCX"/>
    <property type="match status" value="1"/>
</dbReference>
<dbReference type="PROSITE" id="PS52050">
    <property type="entry name" value="WYL"/>
    <property type="match status" value="1"/>
</dbReference>
<dbReference type="PANTHER" id="PTHR34580:SF3">
    <property type="entry name" value="PROTEIN PAFB"/>
    <property type="match status" value="1"/>
</dbReference>
<evidence type="ECO:0000259" key="1">
    <source>
        <dbReference type="Pfam" id="PF08279"/>
    </source>
</evidence>
<dbReference type="Proteomes" id="UP000282529">
    <property type="component" value="Unassembled WGS sequence"/>
</dbReference>
<dbReference type="InterPro" id="IPR036388">
    <property type="entry name" value="WH-like_DNA-bd_sf"/>
</dbReference>
<dbReference type="InterPro" id="IPR013196">
    <property type="entry name" value="HTH_11"/>
</dbReference>
<dbReference type="RefSeq" id="WP_124696804.1">
    <property type="nucleotide sequence ID" value="NZ_JBHUFE010000005.1"/>
</dbReference>
<organism evidence="4 5">
    <name type="scientific">Paenibacillus rhizophilus</name>
    <dbReference type="NCBI Taxonomy" id="1850366"/>
    <lineage>
        <taxon>Bacteria</taxon>
        <taxon>Bacillati</taxon>
        <taxon>Bacillota</taxon>
        <taxon>Bacilli</taxon>
        <taxon>Bacillales</taxon>
        <taxon>Paenibacillaceae</taxon>
        <taxon>Paenibacillus</taxon>
    </lineage>
</organism>
<dbReference type="EMBL" id="RQPI01000011">
    <property type="protein sequence ID" value="RQW09882.1"/>
    <property type="molecule type" value="Genomic_DNA"/>
</dbReference>
<protein>
    <submittedName>
        <fullName evidence="4">WYL domain-containing protein</fullName>
    </submittedName>
</protein>
<accession>A0A3N9PTZ7</accession>
<proteinExistence type="predicted"/>
<dbReference type="PANTHER" id="PTHR34580">
    <property type="match status" value="1"/>
</dbReference>
<dbReference type="AlphaFoldDB" id="A0A3N9PTZ7"/>
<evidence type="ECO:0000259" key="3">
    <source>
        <dbReference type="Pfam" id="PF25583"/>
    </source>
</evidence>
<feature type="domain" description="Helix-turn-helix type 11" evidence="1">
    <location>
        <begin position="7"/>
        <end position="52"/>
    </location>
</feature>
<feature type="domain" description="WCX" evidence="3">
    <location>
        <begin position="239"/>
        <end position="316"/>
    </location>
</feature>
<gene>
    <name evidence="4" type="ORF">EH198_17520</name>
</gene>
<sequence length="320" mass="37423">MTDRLIRLMRVITLVQAKPGILARELAERCGTSERTIYRDMDALSAMHIPITHMGHGKGYAFIGNFALYPLDWSSKEAAAFSQLRVNIDKIKPWLPEGFESAYEKLMAAEYKYRADREENMESAKTEAGSLWLERYDAGTEQPHLIHILNAVLKQKSIRVDYCDNSQEENGLEIDPYYLVPLDNRFHLIGYCHSFKGIRSFHTHDLTNVKLLDRAFSKESFNLQAFTKQKWSVDEDSLRVEFKVRFSDSALEEIKRGKPEIAPVTMKPQGKYACFEVSLERDREFIEWVANFKEEAEIIEPSHYREVFRYRIEKWLSLYK</sequence>
<evidence type="ECO:0000259" key="2">
    <source>
        <dbReference type="Pfam" id="PF13280"/>
    </source>
</evidence>
<dbReference type="InterPro" id="IPR057727">
    <property type="entry name" value="WCX_dom"/>
</dbReference>
<dbReference type="Pfam" id="PF13280">
    <property type="entry name" value="WYL"/>
    <property type="match status" value="1"/>
</dbReference>
<dbReference type="SUPFAM" id="SSF46785">
    <property type="entry name" value="Winged helix' DNA-binding domain"/>
    <property type="match status" value="1"/>
</dbReference>
<evidence type="ECO:0000313" key="4">
    <source>
        <dbReference type="EMBL" id="RQW09882.1"/>
    </source>
</evidence>
<dbReference type="InterPro" id="IPR036390">
    <property type="entry name" value="WH_DNA-bd_sf"/>
</dbReference>
<dbReference type="InterPro" id="IPR051534">
    <property type="entry name" value="CBASS_pafABC_assoc_protein"/>
</dbReference>
<dbReference type="Pfam" id="PF08279">
    <property type="entry name" value="HTH_11"/>
    <property type="match status" value="1"/>
</dbReference>
<name>A0A3N9PTZ7_9BACL</name>